<evidence type="ECO:0000256" key="5">
    <source>
        <dbReference type="ARBA" id="ARBA00022617"/>
    </source>
</evidence>
<evidence type="ECO:0000313" key="16">
    <source>
        <dbReference type="Proteomes" id="UP000613580"/>
    </source>
</evidence>
<dbReference type="InterPro" id="IPR001128">
    <property type="entry name" value="Cyt_P450"/>
</dbReference>
<keyword evidence="7 13" id="KW-0479">Metal-binding</keyword>
<accession>A0A8H6TAK3</accession>
<dbReference type="InterPro" id="IPR002403">
    <property type="entry name" value="Cyt_P450_E_grp-IV"/>
</dbReference>
<dbReference type="Gene3D" id="1.10.630.10">
    <property type="entry name" value="Cytochrome P450"/>
    <property type="match status" value="1"/>
</dbReference>
<dbReference type="PRINTS" id="PR00385">
    <property type="entry name" value="P450"/>
</dbReference>
<dbReference type="GO" id="GO:0020037">
    <property type="term" value="F:heme binding"/>
    <property type="evidence" value="ECO:0007669"/>
    <property type="project" value="InterPro"/>
</dbReference>
<dbReference type="CDD" id="cd11069">
    <property type="entry name" value="CYP_FUM15-like"/>
    <property type="match status" value="1"/>
</dbReference>
<proteinExistence type="inferred from homology"/>
<dbReference type="GO" id="GO:0016020">
    <property type="term" value="C:membrane"/>
    <property type="evidence" value="ECO:0007669"/>
    <property type="project" value="UniProtKB-SubCell"/>
</dbReference>
<dbReference type="InterPro" id="IPR036396">
    <property type="entry name" value="Cyt_P450_sf"/>
</dbReference>
<comment type="cofactor">
    <cofactor evidence="1 13">
        <name>heme</name>
        <dbReference type="ChEBI" id="CHEBI:30413"/>
    </cofactor>
</comment>
<dbReference type="OrthoDB" id="1470350at2759"/>
<dbReference type="EMBL" id="JACAZE010000006">
    <property type="protein sequence ID" value="KAF7314138.1"/>
    <property type="molecule type" value="Genomic_DNA"/>
</dbReference>
<evidence type="ECO:0000256" key="13">
    <source>
        <dbReference type="PIRSR" id="PIRSR602403-1"/>
    </source>
</evidence>
<keyword evidence="16" id="KW-1185">Reference proteome</keyword>
<feature type="transmembrane region" description="Helical" evidence="14">
    <location>
        <begin position="6"/>
        <end position="26"/>
    </location>
</feature>
<sequence>MLSQILLPIIVTVLAYILFHALQILYDNLASPLRHILPSPPIPNYLAGNFKEMADDPGLTRKWREMYGSSFVFHGLLSMNELHTSDLKALSHIMAHPEIYRRSVINRNVLRRVLGEGILVADQDQHKRHRRVLNPAFGPAQIRSITEIFVEKAVQLRDVWASQITQTNGKPVDVLAGLRKMTLDVIGRAGFGYEFNALNPDTGAPPNALNAAFTELFHSPNAKLYTGIRVLQATVPILQILPLPGRQAVISARHRMDTIGRQIVRESKAQLLGSAAEDKANLKTLGGRRDVLSVMLKANLSSEVPAGQKLSEEEVIAQIPTFFAAGHETTSTGTAWALHLLSTHPTVQSRLREELQSVGTDNPTLDELNALPFLDKVVREALRVHAPATFMQRKAVRDDVIPLGKPIVGRDGKVYESLPIRKGQLIYLPIVSVNTSTEIWGPDALEFRPDRWDTIPAAAHDIPGVWGNLFTFLGGPHNCIGFRFALAELKALLFTLVRAFEIGPAVEKDAIGPVTTGTIQRPAVLHGKGAAKGDETGLPLILTPVVQI</sequence>
<dbReference type="PRINTS" id="PR00465">
    <property type="entry name" value="EP450IV"/>
</dbReference>
<comment type="subcellular location">
    <subcellularLocation>
        <location evidence="2">Membrane</location>
    </subcellularLocation>
</comment>
<keyword evidence="9" id="KW-0560">Oxidoreductase</keyword>
<keyword evidence="10 13" id="KW-0408">Iron</keyword>
<reference evidence="15" key="1">
    <citation type="submission" date="2020-05" db="EMBL/GenBank/DDBJ databases">
        <title>Mycena genomes resolve the evolution of fungal bioluminescence.</title>
        <authorList>
            <person name="Tsai I.J."/>
        </authorList>
    </citation>
    <scope>NUCLEOTIDE SEQUENCE</scope>
    <source>
        <strain evidence="15">110903Hualien_Pintung</strain>
    </source>
</reference>
<dbReference type="PANTHER" id="PTHR24305">
    <property type="entry name" value="CYTOCHROME P450"/>
    <property type="match status" value="1"/>
</dbReference>
<evidence type="ECO:0000313" key="15">
    <source>
        <dbReference type="EMBL" id="KAF7314138.1"/>
    </source>
</evidence>
<evidence type="ECO:0000256" key="2">
    <source>
        <dbReference type="ARBA" id="ARBA00004370"/>
    </source>
</evidence>
<comment type="similarity">
    <text evidence="4">Belongs to the cytochrome P450 family.</text>
</comment>
<evidence type="ECO:0000256" key="1">
    <source>
        <dbReference type="ARBA" id="ARBA00001971"/>
    </source>
</evidence>
<keyword evidence="11" id="KW-0503">Monooxygenase</keyword>
<protein>
    <submittedName>
        <fullName evidence="15">Cytochrome P450</fullName>
    </submittedName>
</protein>
<dbReference type="GO" id="GO:0004497">
    <property type="term" value="F:monooxygenase activity"/>
    <property type="evidence" value="ECO:0007669"/>
    <property type="project" value="UniProtKB-KW"/>
</dbReference>
<gene>
    <name evidence="15" type="ORF">HMN09_00573000</name>
</gene>
<evidence type="ECO:0000256" key="7">
    <source>
        <dbReference type="ARBA" id="ARBA00022723"/>
    </source>
</evidence>
<name>A0A8H6TAK3_MYCCL</name>
<dbReference type="Proteomes" id="UP000613580">
    <property type="component" value="Unassembled WGS sequence"/>
</dbReference>
<evidence type="ECO:0000256" key="3">
    <source>
        <dbReference type="ARBA" id="ARBA00004721"/>
    </source>
</evidence>
<evidence type="ECO:0000256" key="4">
    <source>
        <dbReference type="ARBA" id="ARBA00010617"/>
    </source>
</evidence>
<evidence type="ECO:0000256" key="9">
    <source>
        <dbReference type="ARBA" id="ARBA00023002"/>
    </source>
</evidence>
<evidence type="ECO:0000256" key="11">
    <source>
        <dbReference type="ARBA" id="ARBA00023033"/>
    </source>
</evidence>
<dbReference type="Pfam" id="PF00067">
    <property type="entry name" value="p450"/>
    <property type="match status" value="1"/>
</dbReference>
<evidence type="ECO:0000256" key="10">
    <source>
        <dbReference type="ARBA" id="ARBA00023004"/>
    </source>
</evidence>
<dbReference type="GO" id="GO:0005506">
    <property type="term" value="F:iron ion binding"/>
    <property type="evidence" value="ECO:0007669"/>
    <property type="project" value="InterPro"/>
</dbReference>
<keyword evidence="6 14" id="KW-0812">Transmembrane</keyword>
<keyword evidence="12 14" id="KW-0472">Membrane</keyword>
<keyword evidence="8 14" id="KW-1133">Transmembrane helix</keyword>
<evidence type="ECO:0000256" key="12">
    <source>
        <dbReference type="ARBA" id="ARBA00023136"/>
    </source>
</evidence>
<dbReference type="AlphaFoldDB" id="A0A8H6TAK3"/>
<organism evidence="15 16">
    <name type="scientific">Mycena chlorophos</name>
    <name type="common">Agaric fungus</name>
    <name type="synonym">Agaricus chlorophos</name>
    <dbReference type="NCBI Taxonomy" id="658473"/>
    <lineage>
        <taxon>Eukaryota</taxon>
        <taxon>Fungi</taxon>
        <taxon>Dikarya</taxon>
        <taxon>Basidiomycota</taxon>
        <taxon>Agaricomycotina</taxon>
        <taxon>Agaricomycetes</taxon>
        <taxon>Agaricomycetidae</taxon>
        <taxon>Agaricales</taxon>
        <taxon>Marasmiineae</taxon>
        <taxon>Mycenaceae</taxon>
        <taxon>Mycena</taxon>
    </lineage>
</organism>
<evidence type="ECO:0000256" key="6">
    <source>
        <dbReference type="ARBA" id="ARBA00022692"/>
    </source>
</evidence>
<dbReference type="GO" id="GO:0016705">
    <property type="term" value="F:oxidoreductase activity, acting on paired donors, with incorporation or reduction of molecular oxygen"/>
    <property type="evidence" value="ECO:0007669"/>
    <property type="project" value="InterPro"/>
</dbReference>
<feature type="binding site" description="axial binding residue" evidence="13">
    <location>
        <position position="479"/>
    </location>
    <ligand>
        <name>heme</name>
        <dbReference type="ChEBI" id="CHEBI:30413"/>
    </ligand>
    <ligandPart>
        <name>Fe</name>
        <dbReference type="ChEBI" id="CHEBI:18248"/>
    </ligandPart>
</feature>
<evidence type="ECO:0000256" key="8">
    <source>
        <dbReference type="ARBA" id="ARBA00022989"/>
    </source>
</evidence>
<keyword evidence="5 13" id="KW-0349">Heme</keyword>
<evidence type="ECO:0000256" key="14">
    <source>
        <dbReference type="SAM" id="Phobius"/>
    </source>
</evidence>
<comment type="caution">
    <text evidence="15">The sequence shown here is derived from an EMBL/GenBank/DDBJ whole genome shotgun (WGS) entry which is preliminary data.</text>
</comment>
<dbReference type="InterPro" id="IPR050121">
    <property type="entry name" value="Cytochrome_P450_monoxygenase"/>
</dbReference>
<dbReference type="SUPFAM" id="SSF48264">
    <property type="entry name" value="Cytochrome P450"/>
    <property type="match status" value="1"/>
</dbReference>
<dbReference type="PANTHER" id="PTHR24305:SF166">
    <property type="entry name" value="CYTOCHROME P450 12A4, MITOCHONDRIAL-RELATED"/>
    <property type="match status" value="1"/>
</dbReference>
<comment type="pathway">
    <text evidence="3">Secondary metabolite biosynthesis; terpenoid biosynthesis.</text>
</comment>